<dbReference type="InterPro" id="IPR041233">
    <property type="entry name" value="Melibiase_C"/>
</dbReference>
<evidence type="ECO:0000313" key="10">
    <source>
        <dbReference type="EMBL" id="KJE91573.1"/>
    </source>
</evidence>
<name>A0A0D2WMV6_CAPO3</name>
<keyword evidence="11" id="KW-1185">Reference proteome</keyword>
<dbReference type="RefSeq" id="XP_004349448.1">
    <property type="nucleotide sequence ID" value="XM_004349398.2"/>
</dbReference>
<evidence type="ECO:0000256" key="1">
    <source>
        <dbReference type="ARBA" id="ARBA00001255"/>
    </source>
</evidence>
<dbReference type="Gene3D" id="2.60.40.1180">
    <property type="entry name" value="Golgi alpha-mannosidase II"/>
    <property type="match status" value="1"/>
</dbReference>
<dbReference type="eggNOG" id="KOG2366">
    <property type="taxonomic scope" value="Eukaryota"/>
</dbReference>
<keyword evidence="7" id="KW-1015">Disulfide bond</keyword>
<evidence type="ECO:0000256" key="6">
    <source>
        <dbReference type="ARBA" id="ARBA00023295"/>
    </source>
</evidence>
<keyword evidence="6 7" id="KW-0326">Glycosidase</keyword>
<accession>A0A0D2WMV6</accession>
<proteinExistence type="inferred from homology"/>
<dbReference type="PROSITE" id="PS00512">
    <property type="entry name" value="ALPHA_GALACTOSIDASE"/>
    <property type="match status" value="1"/>
</dbReference>
<feature type="signal peptide" evidence="8">
    <location>
        <begin position="1"/>
        <end position="21"/>
    </location>
</feature>
<evidence type="ECO:0000256" key="3">
    <source>
        <dbReference type="ARBA" id="ARBA00012755"/>
    </source>
</evidence>
<dbReference type="SUPFAM" id="SSF51011">
    <property type="entry name" value="Glycosyl hydrolase domain"/>
    <property type="match status" value="1"/>
</dbReference>
<evidence type="ECO:0000256" key="8">
    <source>
        <dbReference type="SAM" id="SignalP"/>
    </source>
</evidence>
<dbReference type="CDD" id="cd14792">
    <property type="entry name" value="GH27"/>
    <property type="match status" value="1"/>
</dbReference>
<dbReference type="Pfam" id="PF17801">
    <property type="entry name" value="Melibiase_C"/>
    <property type="match status" value="1"/>
</dbReference>
<evidence type="ECO:0000313" key="11">
    <source>
        <dbReference type="Proteomes" id="UP000008743"/>
    </source>
</evidence>
<dbReference type="PRINTS" id="PR00740">
    <property type="entry name" value="GLHYDRLASE27"/>
</dbReference>
<keyword evidence="4 8" id="KW-0732">Signal</keyword>
<dbReference type="PANTHER" id="PTHR11452:SF75">
    <property type="entry name" value="ALPHA-GALACTOSIDASE MEL1"/>
    <property type="match status" value="1"/>
</dbReference>
<protein>
    <recommendedName>
        <fullName evidence="3 7">Alpha-galactosidase</fullName>
        <ecNumber evidence="3 7">3.2.1.22</ecNumber>
    </recommendedName>
    <alternativeName>
        <fullName evidence="7">Melibiase</fullName>
    </alternativeName>
</protein>
<feature type="chain" id="PRO_5002254491" description="Alpha-galactosidase" evidence="8">
    <location>
        <begin position="22"/>
        <end position="405"/>
    </location>
</feature>
<dbReference type="EC" id="3.2.1.22" evidence="3 7"/>
<dbReference type="Pfam" id="PF16499">
    <property type="entry name" value="Melibiase_2"/>
    <property type="match status" value="1"/>
</dbReference>
<organism evidence="10 11">
    <name type="scientific">Capsaspora owczarzaki (strain ATCC 30864)</name>
    <dbReference type="NCBI Taxonomy" id="595528"/>
    <lineage>
        <taxon>Eukaryota</taxon>
        <taxon>Filasterea</taxon>
        <taxon>Capsaspora</taxon>
    </lineage>
</organism>
<dbReference type="OrthoDB" id="5795902at2759"/>
<reference evidence="11" key="1">
    <citation type="submission" date="2011-02" db="EMBL/GenBank/DDBJ databases">
        <title>The Genome Sequence of Capsaspora owczarzaki ATCC 30864.</title>
        <authorList>
            <person name="Russ C."/>
            <person name="Cuomo C."/>
            <person name="Burger G."/>
            <person name="Gray M.W."/>
            <person name="Holland P.W.H."/>
            <person name="King N."/>
            <person name="Lang F.B.F."/>
            <person name="Roger A.J."/>
            <person name="Ruiz-Trillo I."/>
            <person name="Young S.K."/>
            <person name="Zeng Q."/>
            <person name="Gargeya S."/>
            <person name="Alvarado L."/>
            <person name="Berlin A."/>
            <person name="Chapman S.B."/>
            <person name="Chen Z."/>
            <person name="Freedman E."/>
            <person name="Gellesch M."/>
            <person name="Goldberg J."/>
            <person name="Griggs A."/>
            <person name="Gujja S."/>
            <person name="Heilman E."/>
            <person name="Heiman D."/>
            <person name="Howarth C."/>
            <person name="Mehta T."/>
            <person name="Neiman D."/>
            <person name="Pearson M."/>
            <person name="Roberts A."/>
            <person name="Saif S."/>
            <person name="Shea T."/>
            <person name="Shenoy N."/>
            <person name="Sisk P."/>
            <person name="Stolte C."/>
            <person name="Sykes S."/>
            <person name="White J."/>
            <person name="Yandava C."/>
            <person name="Haas B."/>
            <person name="Nusbaum C."/>
            <person name="Birren B."/>
        </authorList>
    </citation>
    <scope>NUCLEOTIDE SEQUENCE</scope>
    <source>
        <strain evidence="11">ATCC 30864</strain>
    </source>
</reference>
<sequence length="405" mass="44285">MRPALAIIACVAALSATTVSALNNGLAKTPPMGWSSWNTFECDISETLIHQIADTMVSSGLAKAGFQYINLDDCWMSGRDPTTGRLVPDATKFPSGMSALSEYIHSKGLKFGMYVSAGDITCMGFAGTKGHEQIDAETLAEWNVDYLKMDCCNQTDLVEAHGVYVAMSDALLSTRHDILFSCDTDELLMRMNNHEAPWDWAPGRCNVARIWLDIKDNWPNLMDIVDHASNVMYASGPGYWNDLDILTVGMGGQTDAQYRSHFSLWCLLGSPLLLGNDIRNMTLATLNILTATEVIAVSQDPLAIAGERIRTSIDGTMQVFARPVEGPPGTAAVVLFNRAAVAQNVTFDFYNDLYQNNFCCPPRTPAITVAVRDLWQRQDLGTAVNTTSFVIPAHDVVMVKLTPIA</sequence>
<dbReference type="InterPro" id="IPR002241">
    <property type="entry name" value="Glyco_hydro_27"/>
</dbReference>
<dbReference type="PANTHER" id="PTHR11452">
    <property type="entry name" value="ALPHA-GALACTOSIDASE/ALPHA-N-ACETYLGALACTOSAMINIDASE"/>
    <property type="match status" value="1"/>
</dbReference>
<comment type="catalytic activity">
    <reaction evidence="1 7">
        <text>Hydrolysis of terminal, non-reducing alpha-D-galactose residues in alpha-D-galactosides, including galactose oligosaccharides, galactomannans and galactolipids.</text>
        <dbReference type="EC" id="3.2.1.22"/>
    </reaction>
</comment>
<dbReference type="OMA" id="ELTCARY"/>
<dbReference type="EMBL" id="KE346362">
    <property type="protein sequence ID" value="KJE91573.1"/>
    <property type="molecule type" value="Genomic_DNA"/>
</dbReference>
<dbReference type="GO" id="GO:0005975">
    <property type="term" value="P:carbohydrate metabolic process"/>
    <property type="evidence" value="ECO:0007669"/>
    <property type="project" value="InterPro"/>
</dbReference>
<dbReference type="GO" id="GO:0004557">
    <property type="term" value="F:alpha-galactosidase activity"/>
    <property type="evidence" value="ECO:0007669"/>
    <property type="project" value="UniProtKB-EC"/>
</dbReference>
<dbReference type="InParanoid" id="A0A0D2WMV6"/>
<dbReference type="Gene3D" id="3.20.20.70">
    <property type="entry name" value="Aldolase class I"/>
    <property type="match status" value="1"/>
</dbReference>
<dbReference type="STRING" id="595528.A0A0D2WMV6"/>
<evidence type="ECO:0000256" key="7">
    <source>
        <dbReference type="RuleBase" id="RU361168"/>
    </source>
</evidence>
<gene>
    <name evidence="10" type="ORF">CAOG_002698</name>
</gene>
<evidence type="ECO:0000256" key="5">
    <source>
        <dbReference type="ARBA" id="ARBA00022801"/>
    </source>
</evidence>
<keyword evidence="5 7" id="KW-0378">Hydrolase</keyword>
<feature type="domain" description="Alpha galactosidase C-terminal" evidence="9">
    <location>
        <begin position="314"/>
        <end position="401"/>
    </location>
</feature>
<dbReference type="InterPro" id="IPR017853">
    <property type="entry name" value="GH"/>
</dbReference>
<evidence type="ECO:0000259" key="9">
    <source>
        <dbReference type="Pfam" id="PF17801"/>
    </source>
</evidence>
<evidence type="ECO:0000256" key="4">
    <source>
        <dbReference type="ARBA" id="ARBA00022729"/>
    </source>
</evidence>
<comment type="similarity">
    <text evidence="2 7">Belongs to the glycosyl hydrolase 27 family.</text>
</comment>
<dbReference type="AlphaFoldDB" id="A0A0D2WMV6"/>
<dbReference type="FunFam" id="3.20.20.70:FF:000197">
    <property type="entry name" value="Alpha-galactosidase"/>
    <property type="match status" value="1"/>
</dbReference>
<dbReference type="InterPro" id="IPR013780">
    <property type="entry name" value="Glyco_hydro_b"/>
</dbReference>
<dbReference type="SUPFAM" id="SSF51445">
    <property type="entry name" value="(Trans)glycosidases"/>
    <property type="match status" value="1"/>
</dbReference>
<dbReference type="InterPro" id="IPR000111">
    <property type="entry name" value="Glyco_hydro_27/36_CS"/>
</dbReference>
<dbReference type="Proteomes" id="UP000008743">
    <property type="component" value="Unassembled WGS sequence"/>
</dbReference>
<dbReference type="PhylomeDB" id="A0A0D2WMV6"/>
<dbReference type="InterPro" id="IPR013785">
    <property type="entry name" value="Aldolase_TIM"/>
</dbReference>
<evidence type="ECO:0000256" key="2">
    <source>
        <dbReference type="ARBA" id="ARBA00009743"/>
    </source>
</evidence>